<feature type="compositionally biased region" description="Low complexity" evidence="1">
    <location>
        <begin position="122"/>
        <end position="134"/>
    </location>
</feature>
<feature type="region of interest" description="Disordered" evidence="1">
    <location>
        <begin position="122"/>
        <end position="152"/>
    </location>
</feature>
<dbReference type="AlphaFoldDB" id="A0A3B0AUM5"/>
<accession>A0A3B0AUM5</accession>
<dbReference type="InterPro" id="IPR046096">
    <property type="entry name" value="DUF6114"/>
</dbReference>
<gene>
    <name evidence="3" type="ORF">D7231_29125</name>
</gene>
<dbReference type="Pfam" id="PF19609">
    <property type="entry name" value="DUF6114"/>
    <property type="match status" value="1"/>
</dbReference>
<proteinExistence type="predicted"/>
<comment type="caution">
    <text evidence="3">The sequence shown here is derived from an EMBL/GenBank/DDBJ whole genome shotgun (WGS) entry which is preliminary data.</text>
</comment>
<evidence type="ECO:0000313" key="4">
    <source>
        <dbReference type="Proteomes" id="UP000270343"/>
    </source>
</evidence>
<organism evidence="3 4">
    <name type="scientific">Streptomyces klenkii</name>
    <dbReference type="NCBI Taxonomy" id="1420899"/>
    <lineage>
        <taxon>Bacteria</taxon>
        <taxon>Bacillati</taxon>
        <taxon>Actinomycetota</taxon>
        <taxon>Actinomycetes</taxon>
        <taxon>Kitasatosporales</taxon>
        <taxon>Streptomycetaceae</taxon>
        <taxon>Streptomyces</taxon>
    </lineage>
</organism>
<reference evidence="3 4" key="1">
    <citation type="journal article" date="2015" name="Antonie Van Leeuwenhoek">
        <title>Streptomyces klenkii sp. nov., isolated from deep marine sediment.</title>
        <authorList>
            <person name="Veyisoglu A."/>
            <person name="Sahin N."/>
        </authorList>
    </citation>
    <scope>NUCLEOTIDE SEQUENCE [LARGE SCALE GENOMIC DNA]</scope>
    <source>
        <strain evidence="3 4">KCTC 29202</strain>
    </source>
</reference>
<name>A0A3B0AUM5_9ACTN</name>
<sequence length="333" mass="34432">MFLTRRTRGTRRRARFAAWRRTRPFWAGALLVLAGAEIAAVPLAPVSVLVGLGLGGVAALGIGAALVAAGLFLWFLPHTRHYVGMHAVILSVLSFAVTNLGGFLAGMLLGIAGGAMGFAWSPGQQPPAQASEQPAPEPPRLPDPDPGAAAHPPHKTLAVALPFVLLAATAVPAPGPRPPAPVPGSVSVPRTPPTVTTTRFTPDGFTLARVAEVPTADGPRRAMVLSMRAASLRDYRLRTRDGGGAELALDADELRLGGRVTLYLTRLTGCVQGILCLTFTPDRLPVPPVAPPFVFMTDVTAEQALVASGTIGAAGLALRPGRSPAPPPAPPPP</sequence>
<evidence type="ECO:0000256" key="1">
    <source>
        <dbReference type="SAM" id="MobiDB-lite"/>
    </source>
</evidence>
<evidence type="ECO:0000256" key="2">
    <source>
        <dbReference type="SAM" id="Phobius"/>
    </source>
</evidence>
<feature type="transmembrane region" description="Helical" evidence="2">
    <location>
        <begin position="87"/>
        <end position="120"/>
    </location>
</feature>
<evidence type="ECO:0000313" key="3">
    <source>
        <dbReference type="EMBL" id="RKN64243.1"/>
    </source>
</evidence>
<feature type="transmembrane region" description="Helical" evidence="2">
    <location>
        <begin position="50"/>
        <end position="75"/>
    </location>
</feature>
<keyword evidence="2" id="KW-0812">Transmembrane</keyword>
<feature type="compositionally biased region" description="Pro residues" evidence="1">
    <location>
        <begin position="135"/>
        <end position="145"/>
    </location>
</feature>
<protein>
    <submittedName>
        <fullName evidence="3">Uncharacterized protein</fullName>
    </submittedName>
</protein>
<dbReference type="RefSeq" id="WP_120758599.1">
    <property type="nucleotide sequence ID" value="NZ_RBAM01000016.1"/>
</dbReference>
<dbReference type="Proteomes" id="UP000270343">
    <property type="component" value="Unassembled WGS sequence"/>
</dbReference>
<feature type="region of interest" description="Disordered" evidence="1">
    <location>
        <begin position="176"/>
        <end position="197"/>
    </location>
</feature>
<keyword evidence="2" id="KW-0472">Membrane</keyword>
<dbReference type="EMBL" id="RBAM01000016">
    <property type="protein sequence ID" value="RKN64243.1"/>
    <property type="molecule type" value="Genomic_DNA"/>
</dbReference>
<keyword evidence="4" id="KW-1185">Reference proteome</keyword>
<keyword evidence="2" id="KW-1133">Transmembrane helix</keyword>
<dbReference type="OrthoDB" id="3535986at2"/>
<feature type="compositionally biased region" description="Low complexity" evidence="1">
    <location>
        <begin position="183"/>
        <end position="197"/>
    </location>
</feature>